<organism evidence="1 2">
    <name type="scientific">Mesorhizobium huakuii</name>
    <dbReference type="NCBI Taxonomy" id="28104"/>
    <lineage>
        <taxon>Bacteria</taxon>
        <taxon>Pseudomonadati</taxon>
        <taxon>Pseudomonadota</taxon>
        <taxon>Alphaproteobacteria</taxon>
        <taxon>Hyphomicrobiales</taxon>
        <taxon>Phyllobacteriaceae</taxon>
        <taxon>Mesorhizobium</taxon>
    </lineage>
</organism>
<evidence type="ECO:0000313" key="2">
    <source>
        <dbReference type="Proteomes" id="UP001322481"/>
    </source>
</evidence>
<proteinExistence type="predicted"/>
<sequence>MFANVKGPSFIFWPVGTGDTTTIVVSETEVVQIDINDKQMADEEGNEHIPIVDELVAKLPEKGGKPYLSCFILTHPDLDHCRGFADLLDRVTIGEIWHTPRIFREYEDECDLSDDANAFRKEAHRRAERCIEKGGDPGEGDRVRIIGYSELFEPGERYEGFPQDEFYTRPGQEVTMLDGVDARNRFHVFVHAPFKQGLADARNETSLAMRVIIGSPGNIMNGLFLGDLSYPTLMQVFEETHGHDNEGMLQWNVLLSPHHCSKKAMYEDNVLQEDVMREFADSQLLPGYIVASSNEFPQSNSAGDNPPHRKARNRYEEIVNNEFLCTGEVSTPQQVQPIIFSVTANGIELDIQDYEMSEIAETTLAAAVAKARGNNAPPATKVGFGAG</sequence>
<dbReference type="EMBL" id="CP139858">
    <property type="protein sequence ID" value="WQB99741.1"/>
    <property type="molecule type" value="Genomic_DNA"/>
</dbReference>
<gene>
    <name evidence="1" type="ORF">U0R22_003934</name>
</gene>
<dbReference type="Proteomes" id="UP001322481">
    <property type="component" value="Chromosome"/>
</dbReference>
<keyword evidence="2" id="KW-1185">Reference proteome</keyword>
<dbReference type="SUPFAM" id="SSF56281">
    <property type="entry name" value="Metallo-hydrolase/oxidoreductase"/>
    <property type="match status" value="1"/>
</dbReference>
<evidence type="ECO:0008006" key="3">
    <source>
        <dbReference type="Google" id="ProtNLM"/>
    </source>
</evidence>
<protein>
    <recommendedName>
        <fullName evidence="3">Metallohydrolase</fullName>
    </recommendedName>
</protein>
<dbReference type="PANTHER" id="PTHR30619:SF1">
    <property type="entry name" value="RECOMBINATION PROTEIN 2"/>
    <property type="match status" value="1"/>
</dbReference>
<dbReference type="InterPro" id="IPR052159">
    <property type="entry name" value="Competence_DNA_uptake"/>
</dbReference>
<dbReference type="PANTHER" id="PTHR30619">
    <property type="entry name" value="DNA INTERNALIZATION/COMPETENCE PROTEIN COMEC/REC2"/>
    <property type="match status" value="1"/>
</dbReference>
<evidence type="ECO:0000313" key="1">
    <source>
        <dbReference type="EMBL" id="WQB99741.1"/>
    </source>
</evidence>
<reference evidence="1 2" key="1">
    <citation type="submission" date="2023-11" db="EMBL/GenBank/DDBJ databases">
        <authorList>
            <person name="Panchal A.K."/>
            <person name="Meaney J.S."/>
            <person name="Karas B.J."/>
            <person name="diCenzo G.C."/>
        </authorList>
    </citation>
    <scope>NUCLEOTIDE SEQUENCE [LARGE SCALE GENOMIC DNA]</scope>
    <source>
        <strain evidence="1 2">NZP2235</strain>
    </source>
</reference>
<accession>A0ABZ0VQR6</accession>
<dbReference type="Gene3D" id="3.60.15.10">
    <property type="entry name" value="Ribonuclease Z/Hydroxyacylglutathione hydrolase-like"/>
    <property type="match status" value="1"/>
</dbReference>
<dbReference type="RefSeq" id="WP_322414510.1">
    <property type="nucleotide sequence ID" value="NZ_CP139858.1"/>
</dbReference>
<name>A0ABZ0VQR6_9HYPH</name>
<dbReference type="InterPro" id="IPR036866">
    <property type="entry name" value="RibonucZ/Hydroxyglut_hydro"/>
</dbReference>